<evidence type="ECO:0000313" key="10">
    <source>
        <dbReference type="Proteomes" id="UP000269412"/>
    </source>
</evidence>
<proteinExistence type="inferred from homology"/>
<organism evidence="9 10">
    <name type="scientific">Maribacter vaceletii</name>
    <dbReference type="NCBI Taxonomy" id="1206816"/>
    <lineage>
        <taxon>Bacteria</taxon>
        <taxon>Pseudomonadati</taxon>
        <taxon>Bacteroidota</taxon>
        <taxon>Flavobacteriia</taxon>
        <taxon>Flavobacteriales</taxon>
        <taxon>Flavobacteriaceae</taxon>
        <taxon>Maribacter</taxon>
    </lineage>
</organism>
<evidence type="ECO:0000313" key="9">
    <source>
        <dbReference type="EMBL" id="RKR14825.1"/>
    </source>
</evidence>
<name>A0A495ED70_9FLAO</name>
<dbReference type="SUPFAM" id="SSF53335">
    <property type="entry name" value="S-adenosyl-L-methionine-dependent methyltransferases"/>
    <property type="match status" value="1"/>
</dbReference>
<dbReference type="EMBL" id="RBIQ01000007">
    <property type="protein sequence ID" value="RKR14825.1"/>
    <property type="molecule type" value="Genomic_DNA"/>
</dbReference>
<keyword evidence="3 6" id="KW-0949">S-adenosyl-L-methionine</keyword>
<evidence type="ECO:0000256" key="6">
    <source>
        <dbReference type="PROSITE-ProRule" id="PRU01016"/>
    </source>
</evidence>
<dbReference type="GO" id="GO:0009307">
    <property type="term" value="P:DNA restriction-modification system"/>
    <property type="evidence" value="ECO:0007669"/>
    <property type="project" value="UniProtKB-KW"/>
</dbReference>
<evidence type="ECO:0000256" key="3">
    <source>
        <dbReference type="ARBA" id="ARBA00022691"/>
    </source>
</evidence>
<keyword evidence="10" id="KW-1185">Reference proteome</keyword>
<dbReference type="EC" id="2.1.1.37" evidence="8"/>
<dbReference type="Pfam" id="PF00145">
    <property type="entry name" value="DNA_methylase"/>
    <property type="match status" value="1"/>
</dbReference>
<protein>
    <recommendedName>
        <fullName evidence="8">Cytosine-specific methyltransferase</fullName>
        <ecNumber evidence="8">2.1.1.37</ecNumber>
    </recommendedName>
</protein>
<feature type="active site" evidence="6">
    <location>
        <position position="81"/>
    </location>
</feature>
<evidence type="ECO:0000256" key="4">
    <source>
        <dbReference type="ARBA" id="ARBA00022747"/>
    </source>
</evidence>
<dbReference type="NCBIfam" id="TIGR00675">
    <property type="entry name" value="dcm"/>
    <property type="match status" value="1"/>
</dbReference>
<dbReference type="InterPro" id="IPR018117">
    <property type="entry name" value="C5_DNA_meth_AS"/>
</dbReference>
<keyword evidence="2 6" id="KW-0808">Transferase</keyword>
<dbReference type="PANTHER" id="PTHR46098">
    <property type="entry name" value="TRNA (CYTOSINE(38)-C(5))-METHYLTRANSFERASE"/>
    <property type="match status" value="1"/>
</dbReference>
<dbReference type="Gene3D" id="3.90.120.10">
    <property type="entry name" value="DNA Methylase, subunit A, domain 2"/>
    <property type="match status" value="1"/>
</dbReference>
<evidence type="ECO:0000256" key="1">
    <source>
        <dbReference type="ARBA" id="ARBA00022603"/>
    </source>
</evidence>
<comment type="catalytic activity">
    <reaction evidence="5 8">
        <text>a 2'-deoxycytidine in DNA + S-adenosyl-L-methionine = a 5-methyl-2'-deoxycytidine in DNA + S-adenosyl-L-homocysteine + H(+)</text>
        <dbReference type="Rhea" id="RHEA:13681"/>
        <dbReference type="Rhea" id="RHEA-COMP:11369"/>
        <dbReference type="Rhea" id="RHEA-COMP:11370"/>
        <dbReference type="ChEBI" id="CHEBI:15378"/>
        <dbReference type="ChEBI" id="CHEBI:57856"/>
        <dbReference type="ChEBI" id="CHEBI:59789"/>
        <dbReference type="ChEBI" id="CHEBI:85452"/>
        <dbReference type="ChEBI" id="CHEBI:85454"/>
        <dbReference type="EC" id="2.1.1.37"/>
    </reaction>
</comment>
<comment type="similarity">
    <text evidence="6 7">Belongs to the class I-like SAM-binding methyltransferase superfamily. C5-methyltransferase family.</text>
</comment>
<evidence type="ECO:0000256" key="8">
    <source>
        <dbReference type="RuleBase" id="RU000417"/>
    </source>
</evidence>
<gene>
    <name evidence="9" type="ORF">CLV91_0905</name>
</gene>
<dbReference type="InterPro" id="IPR001525">
    <property type="entry name" value="C5_MeTfrase"/>
</dbReference>
<dbReference type="PROSITE" id="PS51679">
    <property type="entry name" value="SAM_MT_C5"/>
    <property type="match status" value="1"/>
</dbReference>
<accession>A0A495ED70</accession>
<dbReference type="PRINTS" id="PR00105">
    <property type="entry name" value="C5METTRFRASE"/>
</dbReference>
<dbReference type="RefSeq" id="WP_121064376.1">
    <property type="nucleotide sequence ID" value="NZ_RBIQ01000007.1"/>
</dbReference>
<dbReference type="AlphaFoldDB" id="A0A495ED70"/>
<evidence type="ECO:0000256" key="2">
    <source>
        <dbReference type="ARBA" id="ARBA00022679"/>
    </source>
</evidence>
<dbReference type="OrthoDB" id="32195at2"/>
<comment type="caution">
    <text evidence="9">The sequence shown here is derived from an EMBL/GenBank/DDBJ whole genome shotgun (WGS) entry which is preliminary data.</text>
</comment>
<dbReference type="PANTHER" id="PTHR46098:SF1">
    <property type="entry name" value="TRNA (CYTOSINE(38)-C(5))-METHYLTRANSFERASE"/>
    <property type="match status" value="1"/>
</dbReference>
<dbReference type="Gene3D" id="3.40.50.150">
    <property type="entry name" value="Vaccinia Virus protein VP39"/>
    <property type="match status" value="2"/>
</dbReference>
<dbReference type="InterPro" id="IPR029063">
    <property type="entry name" value="SAM-dependent_MTases_sf"/>
</dbReference>
<dbReference type="GO" id="GO:0032259">
    <property type="term" value="P:methylation"/>
    <property type="evidence" value="ECO:0007669"/>
    <property type="project" value="UniProtKB-KW"/>
</dbReference>
<keyword evidence="4" id="KW-0680">Restriction system</keyword>
<dbReference type="GO" id="GO:0003886">
    <property type="term" value="F:DNA (cytosine-5-)-methyltransferase activity"/>
    <property type="evidence" value="ECO:0007669"/>
    <property type="project" value="UniProtKB-EC"/>
</dbReference>
<dbReference type="PROSITE" id="PS00094">
    <property type="entry name" value="C5_MTASE_1"/>
    <property type="match status" value="1"/>
</dbReference>
<dbReference type="InterPro" id="IPR050750">
    <property type="entry name" value="C5-MTase"/>
</dbReference>
<reference evidence="9 10" key="1">
    <citation type="submission" date="2018-10" db="EMBL/GenBank/DDBJ databases">
        <title>Genomic Encyclopedia of Archaeal and Bacterial Type Strains, Phase II (KMG-II): from individual species to whole genera.</title>
        <authorList>
            <person name="Goeker M."/>
        </authorList>
    </citation>
    <scope>NUCLEOTIDE SEQUENCE [LARGE SCALE GENOMIC DNA]</scope>
    <source>
        <strain evidence="9 10">DSM 25230</strain>
    </source>
</reference>
<evidence type="ECO:0000256" key="7">
    <source>
        <dbReference type="RuleBase" id="RU000416"/>
    </source>
</evidence>
<sequence length="408" mass="46116">MKKLKVIELFAGVGGFRLGLEKTNKYQVIWSNQWEPSTKTQHASLVYEARFGTENHSNEDIAEVEVSSIPDADILVGGFPCQDYSVATTSQNSKGLIGKKGVLWWSIHKILSEKKNPPKYLFLENVDRLLKSPTAQRGRDFAIMLKSLDHLDYAVEWRVINAADYGMPQRRRRIFFLAYHKSTTVYKKLKKANKLDWFSKVGTVAKAFPILPKLEIDATFTLEEDLVTLSNTFNKEGKLSPFLNTGVFCDSTVYTSKTIPQQVSKKTVLEDILQNGEVTPEFYIDEKDLAKWKYLKGSKKEVRTAKGGFTYNYSEGAMIFPDALDNASRTIITGEGGKSASRFKHVISSPKGLRRLTPIELERLNMFPDNHTKLEGISDTKRAFFMGNALVVGVVERIAKELYNTINS</sequence>
<evidence type="ECO:0000256" key="5">
    <source>
        <dbReference type="ARBA" id="ARBA00047422"/>
    </source>
</evidence>
<dbReference type="Proteomes" id="UP000269412">
    <property type="component" value="Unassembled WGS sequence"/>
</dbReference>
<keyword evidence="1 6" id="KW-0489">Methyltransferase</keyword>